<organism evidence="2">
    <name type="scientific">Papilio xuthus</name>
    <name type="common">Asian swallowtail butterfly</name>
    <dbReference type="NCBI Taxonomy" id="66420"/>
    <lineage>
        <taxon>Eukaryota</taxon>
        <taxon>Metazoa</taxon>
        <taxon>Ecdysozoa</taxon>
        <taxon>Arthropoda</taxon>
        <taxon>Hexapoda</taxon>
        <taxon>Insecta</taxon>
        <taxon>Pterygota</taxon>
        <taxon>Neoptera</taxon>
        <taxon>Endopterygota</taxon>
        <taxon>Lepidoptera</taxon>
        <taxon>Glossata</taxon>
        <taxon>Ditrysia</taxon>
        <taxon>Papilionoidea</taxon>
        <taxon>Papilionidae</taxon>
        <taxon>Papilioninae</taxon>
        <taxon>Papilio</taxon>
    </lineage>
</organism>
<dbReference type="GO" id="GO:0000398">
    <property type="term" value="P:mRNA splicing, via spliceosome"/>
    <property type="evidence" value="ECO:0007669"/>
    <property type="project" value="InterPro"/>
</dbReference>
<dbReference type="KEGG" id="pxu:106125911"/>
<feature type="domain" description="SNRNP25 ubiquitin-like" evidence="1">
    <location>
        <begin position="58"/>
        <end position="145"/>
    </location>
</feature>
<proteinExistence type="predicted"/>
<evidence type="ECO:0000259" key="1">
    <source>
        <dbReference type="Pfam" id="PF18036"/>
    </source>
</evidence>
<name>A0AAJ6ZT85_PAPXU</name>
<dbReference type="GO" id="GO:0005689">
    <property type="term" value="C:U12-type spliceosomal complex"/>
    <property type="evidence" value="ECO:0007669"/>
    <property type="project" value="TreeGrafter"/>
</dbReference>
<accession>A0AAJ6ZT85</accession>
<evidence type="ECO:0000313" key="2">
    <source>
        <dbReference type="RefSeq" id="XP_013178786.1"/>
    </source>
</evidence>
<dbReference type="CDD" id="cd17058">
    <property type="entry name" value="Ubl_SNRNP25"/>
    <property type="match status" value="1"/>
</dbReference>
<protein>
    <submittedName>
        <fullName evidence="2">U11/U12 small nuclear ribonucleoprotein 25 kDa protein-like</fullName>
    </submittedName>
</protein>
<dbReference type="Pfam" id="PF18036">
    <property type="entry name" value="Ubiquitin_4"/>
    <property type="match status" value="1"/>
</dbReference>
<reference evidence="2" key="1">
    <citation type="submission" date="2025-08" db="UniProtKB">
        <authorList>
            <consortium name="RefSeq"/>
        </authorList>
    </citation>
    <scope>IDENTIFICATION</scope>
</reference>
<dbReference type="InterPro" id="IPR039690">
    <property type="entry name" value="SNRNP25"/>
</dbReference>
<dbReference type="Proteomes" id="UP000694872">
    <property type="component" value="Unplaced"/>
</dbReference>
<sequence>MDEIDDVAHSVSHDELLEITESSLFKLLNYDSLLCDLPSDIIIEEILSQIAVEHGQSIRIFISREDEPALKVIVPQTASVGDLKKAIARHFEIHQKRTGSKVKISWKYIWKTYNLSFDGIILDNNANPIEDYGVTNKTTLTFKKRRKKIKNTIYS</sequence>
<dbReference type="SUPFAM" id="SSF54236">
    <property type="entry name" value="Ubiquitin-like"/>
    <property type="match status" value="1"/>
</dbReference>
<dbReference type="RefSeq" id="XP_013178786.1">
    <property type="nucleotide sequence ID" value="XM_013323332.1"/>
</dbReference>
<dbReference type="PANTHER" id="PTHR14942">
    <property type="entry name" value="U11/U12 SMALL NUCLEAR RIBONUCLEOPROTEIN 25 KDA PROTEIN"/>
    <property type="match status" value="1"/>
</dbReference>
<dbReference type="GeneID" id="106125911"/>
<dbReference type="Gene3D" id="3.10.20.90">
    <property type="entry name" value="Phosphatidylinositol 3-kinase Catalytic Subunit, Chain A, domain 1"/>
    <property type="match status" value="1"/>
</dbReference>
<gene>
    <name evidence="2" type="primary">LOC106125911</name>
</gene>
<dbReference type="InterPro" id="IPR029071">
    <property type="entry name" value="Ubiquitin-like_domsf"/>
</dbReference>
<dbReference type="InterPro" id="IPR040610">
    <property type="entry name" value="SNRNP25_ubiquitin"/>
</dbReference>
<dbReference type="PANTHER" id="PTHR14942:SF0">
    <property type="entry name" value="U11_U12 SMALL NUCLEAR RIBONUCLEOPROTEIN 25 KDA PROTEIN"/>
    <property type="match status" value="1"/>
</dbReference>
<dbReference type="AlphaFoldDB" id="A0AAJ6ZT85"/>